<dbReference type="NCBIfam" id="TIGR01007">
    <property type="entry name" value="eps_fam"/>
    <property type="match status" value="1"/>
</dbReference>
<protein>
    <recommendedName>
        <fullName evidence="2">non-specific protein-tyrosine kinase</fullName>
        <ecNumber evidence="2">2.7.10.2</ecNumber>
    </recommendedName>
</protein>
<dbReference type="InterPro" id="IPR027417">
    <property type="entry name" value="P-loop_NTPase"/>
</dbReference>
<dbReference type="InterPro" id="IPR050445">
    <property type="entry name" value="Bact_polysacc_biosynth/exp"/>
</dbReference>
<evidence type="ECO:0000256" key="1">
    <source>
        <dbReference type="ARBA" id="ARBA00007316"/>
    </source>
</evidence>
<dbReference type="GO" id="GO:0005524">
    <property type="term" value="F:ATP binding"/>
    <property type="evidence" value="ECO:0007669"/>
    <property type="project" value="UniProtKB-KW"/>
</dbReference>
<dbReference type="InterPro" id="IPR025669">
    <property type="entry name" value="AAA_dom"/>
</dbReference>
<comment type="caution">
    <text evidence="10">The sequence shown here is derived from an EMBL/GenBank/DDBJ whole genome shotgun (WGS) entry which is preliminary data.</text>
</comment>
<evidence type="ECO:0000256" key="6">
    <source>
        <dbReference type="ARBA" id="ARBA00022840"/>
    </source>
</evidence>
<gene>
    <name evidence="10" type="ORF">H9747_05500</name>
</gene>
<dbReference type="CDD" id="cd05387">
    <property type="entry name" value="BY-kinase"/>
    <property type="match status" value="1"/>
</dbReference>
<dbReference type="EMBL" id="DXIQ01000032">
    <property type="protein sequence ID" value="HIV38442.1"/>
    <property type="molecule type" value="Genomic_DNA"/>
</dbReference>
<evidence type="ECO:0000256" key="2">
    <source>
        <dbReference type="ARBA" id="ARBA00011903"/>
    </source>
</evidence>
<evidence type="ECO:0000256" key="3">
    <source>
        <dbReference type="ARBA" id="ARBA00022679"/>
    </source>
</evidence>
<keyword evidence="5 10" id="KW-0418">Kinase</keyword>
<evidence type="ECO:0000313" key="11">
    <source>
        <dbReference type="Proteomes" id="UP000886814"/>
    </source>
</evidence>
<accession>A0A9D1PDN4</accession>
<dbReference type="GO" id="GO:0004715">
    <property type="term" value="F:non-membrane spanning protein tyrosine kinase activity"/>
    <property type="evidence" value="ECO:0007669"/>
    <property type="project" value="UniProtKB-EC"/>
</dbReference>
<dbReference type="AlphaFoldDB" id="A0A9D1PDN4"/>
<evidence type="ECO:0000259" key="9">
    <source>
        <dbReference type="Pfam" id="PF13614"/>
    </source>
</evidence>
<dbReference type="Proteomes" id="UP000886814">
    <property type="component" value="Unassembled WGS sequence"/>
</dbReference>
<keyword evidence="3" id="KW-0808">Transferase</keyword>
<feature type="domain" description="AAA" evidence="9">
    <location>
        <begin position="48"/>
        <end position="164"/>
    </location>
</feature>
<dbReference type="EC" id="2.7.10.2" evidence="2"/>
<evidence type="ECO:0000256" key="8">
    <source>
        <dbReference type="ARBA" id="ARBA00051245"/>
    </source>
</evidence>
<keyword evidence="4" id="KW-0547">Nucleotide-binding</keyword>
<proteinExistence type="inferred from homology"/>
<reference evidence="10" key="1">
    <citation type="journal article" date="2021" name="PeerJ">
        <title>Extensive microbial diversity within the chicken gut microbiome revealed by metagenomics and culture.</title>
        <authorList>
            <person name="Gilroy R."/>
            <person name="Ravi A."/>
            <person name="Getino M."/>
            <person name="Pursley I."/>
            <person name="Horton D.L."/>
            <person name="Alikhan N.F."/>
            <person name="Baker D."/>
            <person name="Gharbi K."/>
            <person name="Hall N."/>
            <person name="Watson M."/>
            <person name="Adriaenssens E.M."/>
            <person name="Foster-Nyarko E."/>
            <person name="Jarju S."/>
            <person name="Secka A."/>
            <person name="Antonio M."/>
            <person name="Oren A."/>
            <person name="Chaudhuri R.R."/>
            <person name="La Ragione R."/>
            <person name="Hildebrand F."/>
            <person name="Pallen M.J."/>
        </authorList>
    </citation>
    <scope>NUCLEOTIDE SEQUENCE</scope>
    <source>
        <strain evidence="10">CHK195-9823</strain>
    </source>
</reference>
<evidence type="ECO:0000313" key="10">
    <source>
        <dbReference type="EMBL" id="HIV38442.1"/>
    </source>
</evidence>
<reference evidence="10" key="2">
    <citation type="submission" date="2021-04" db="EMBL/GenBank/DDBJ databases">
        <authorList>
            <person name="Gilroy R."/>
        </authorList>
    </citation>
    <scope>NUCLEOTIDE SEQUENCE</scope>
    <source>
        <strain evidence="10">CHK195-9823</strain>
    </source>
</reference>
<organism evidence="10 11">
    <name type="scientific">Candidatus Blautia stercorigallinarum</name>
    <dbReference type="NCBI Taxonomy" id="2838501"/>
    <lineage>
        <taxon>Bacteria</taxon>
        <taxon>Bacillati</taxon>
        <taxon>Bacillota</taxon>
        <taxon>Clostridia</taxon>
        <taxon>Lachnospirales</taxon>
        <taxon>Lachnospiraceae</taxon>
        <taxon>Blautia</taxon>
    </lineage>
</organism>
<sequence>MEQRVTLTDPRKLDYYYEEAIKTLRTNIQFSGRDIKTIMFTSCFPNEGKSDTLIQLAKEIGKAGKKVLLIDADIRKSTFIRRYHVRQSVKGLSQYLSGQVEQLGIYYSTNFENMDMIFAGPMAPNPSELLEERAFDELLATARQVYDYVLIDTPPVLEITDASIVARKCDGAVLVIESGRVKYRDAQKAQEQLKKSGCSILGAVLNKVQVRKDKYYSSYYGYGK</sequence>
<comment type="similarity">
    <text evidence="1">Belongs to the CpsD/CapB family.</text>
</comment>
<dbReference type="GO" id="GO:0005886">
    <property type="term" value="C:plasma membrane"/>
    <property type="evidence" value="ECO:0007669"/>
    <property type="project" value="TreeGrafter"/>
</dbReference>
<keyword evidence="7" id="KW-0829">Tyrosine-protein kinase</keyword>
<evidence type="ECO:0000256" key="5">
    <source>
        <dbReference type="ARBA" id="ARBA00022777"/>
    </source>
</evidence>
<keyword evidence="6" id="KW-0067">ATP-binding</keyword>
<dbReference type="Gene3D" id="3.40.50.300">
    <property type="entry name" value="P-loop containing nucleotide triphosphate hydrolases"/>
    <property type="match status" value="1"/>
</dbReference>
<dbReference type="PANTHER" id="PTHR32309">
    <property type="entry name" value="TYROSINE-PROTEIN KINASE"/>
    <property type="match status" value="1"/>
</dbReference>
<name>A0A9D1PDN4_9FIRM</name>
<dbReference type="InterPro" id="IPR005702">
    <property type="entry name" value="Wzc-like_C"/>
</dbReference>
<comment type="catalytic activity">
    <reaction evidence="8">
        <text>L-tyrosyl-[protein] + ATP = O-phospho-L-tyrosyl-[protein] + ADP + H(+)</text>
        <dbReference type="Rhea" id="RHEA:10596"/>
        <dbReference type="Rhea" id="RHEA-COMP:10136"/>
        <dbReference type="Rhea" id="RHEA-COMP:20101"/>
        <dbReference type="ChEBI" id="CHEBI:15378"/>
        <dbReference type="ChEBI" id="CHEBI:30616"/>
        <dbReference type="ChEBI" id="CHEBI:46858"/>
        <dbReference type="ChEBI" id="CHEBI:61978"/>
        <dbReference type="ChEBI" id="CHEBI:456216"/>
        <dbReference type="EC" id="2.7.10.2"/>
    </reaction>
</comment>
<evidence type="ECO:0000256" key="7">
    <source>
        <dbReference type="ARBA" id="ARBA00023137"/>
    </source>
</evidence>
<dbReference type="Pfam" id="PF13614">
    <property type="entry name" value="AAA_31"/>
    <property type="match status" value="1"/>
</dbReference>
<dbReference type="SUPFAM" id="SSF52540">
    <property type="entry name" value="P-loop containing nucleoside triphosphate hydrolases"/>
    <property type="match status" value="1"/>
</dbReference>
<dbReference type="PANTHER" id="PTHR32309:SF13">
    <property type="entry name" value="FERRIC ENTEROBACTIN TRANSPORT PROTEIN FEPE"/>
    <property type="match status" value="1"/>
</dbReference>
<evidence type="ECO:0000256" key="4">
    <source>
        <dbReference type="ARBA" id="ARBA00022741"/>
    </source>
</evidence>